<gene>
    <name evidence="1" type="ORF">CLV82_0417</name>
</gene>
<dbReference type="Gene3D" id="3.50.50.60">
    <property type="entry name" value="FAD/NAD(P)-binding domain"/>
    <property type="match status" value="1"/>
</dbReference>
<sequence length="380" mass="44157">MDTYDMIILGAGAAGLLLADALGKDSYFRDKQILLLDKREKDANDRTWCFWEKGKGEFDSIIHNHWDQIYFGSQHGGQQLDLSPYTYKMIRGIDFYREYLERLKIYPNITFATGTVQSVLEEKDAVRVHTEKQSYRGLKVFNSILDVKAMSSQQQYPVLKQHFLGWIVHTENPVFDPGTATFMDFSIPQEGNTRFMYVLPFSDREALVEYTLFSKELLPKEEYEDALRLYLETRLEAGQYTIRETESGQIPMTSYKFWSRNTDRQLFIGVAGGWAKASTGYTFMRTHKKVQELVSFLKSGSPLSAFAKRNRFWYYDLLLLDVLDKHNGSGHRLFENMFRKCKPELILKFLDEDSSIAEDLQVIAACPKRPFLQALLGRMF</sequence>
<proteinExistence type="predicted"/>
<evidence type="ECO:0000313" key="1">
    <source>
        <dbReference type="EMBL" id="TDQ32584.1"/>
    </source>
</evidence>
<dbReference type="AlphaFoldDB" id="A0A4R6TMB7"/>
<dbReference type="InterPro" id="IPR036188">
    <property type="entry name" value="FAD/NAD-bd_sf"/>
</dbReference>
<dbReference type="SUPFAM" id="SSF51905">
    <property type="entry name" value="FAD/NAD(P)-binding domain"/>
    <property type="match status" value="1"/>
</dbReference>
<organism evidence="1 2">
    <name type="scientific">Zeaxanthinibacter enoshimensis</name>
    <dbReference type="NCBI Taxonomy" id="392009"/>
    <lineage>
        <taxon>Bacteria</taxon>
        <taxon>Pseudomonadati</taxon>
        <taxon>Bacteroidota</taxon>
        <taxon>Flavobacteriia</taxon>
        <taxon>Flavobacteriales</taxon>
        <taxon>Flavobacteriaceae</taxon>
        <taxon>Zeaxanthinibacter</taxon>
    </lineage>
</organism>
<name>A0A4R6TMB7_9FLAO</name>
<reference evidence="1 2" key="1">
    <citation type="submission" date="2019-03" db="EMBL/GenBank/DDBJ databases">
        <title>Genomic Encyclopedia of Archaeal and Bacterial Type Strains, Phase II (KMG-II): from individual species to whole genera.</title>
        <authorList>
            <person name="Goeker M."/>
        </authorList>
    </citation>
    <scope>NUCLEOTIDE SEQUENCE [LARGE SCALE GENOMIC DNA]</scope>
    <source>
        <strain evidence="1 2">DSM 18435</strain>
    </source>
</reference>
<dbReference type="RefSeq" id="WP_133642633.1">
    <property type="nucleotide sequence ID" value="NZ_SNYI01000001.1"/>
</dbReference>
<comment type="caution">
    <text evidence="1">The sequence shown here is derived from an EMBL/GenBank/DDBJ whole genome shotgun (WGS) entry which is preliminary data.</text>
</comment>
<evidence type="ECO:0000313" key="2">
    <source>
        <dbReference type="Proteomes" id="UP000295468"/>
    </source>
</evidence>
<dbReference type="EMBL" id="SNYI01000001">
    <property type="protein sequence ID" value="TDQ32584.1"/>
    <property type="molecule type" value="Genomic_DNA"/>
</dbReference>
<keyword evidence="2" id="KW-1185">Reference proteome</keyword>
<dbReference type="Pfam" id="PF05834">
    <property type="entry name" value="Lycopene_cycl"/>
    <property type="match status" value="1"/>
</dbReference>
<accession>A0A4R6TMB7</accession>
<dbReference type="Proteomes" id="UP000295468">
    <property type="component" value="Unassembled WGS sequence"/>
</dbReference>
<protein>
    <submittedName>
        <fullName evidence="1">Lycopene beta-cyclase</fullName>
    </submittedName>
</protein>
<dbReference type="OrthoDB" id="24355at2"/>